<dbReference type="InterPro" id="IPR007221">
    <property type="entry name" value="MreC"/>
</dbReference>
<comment type="function">
    <text evidence="5">Involved in formation and maintenance of cell shape.</text>
</comment>
<dbReference type="GO" id="GO:0005886">
    <property type="term" value="C:plasma membrane"/>
    <property type="evidence" value="ECO:0007669"/>
    <property type="project" value="TreeGrafter"/>
</dbReference>
<comment type="similarity">
    <text evidence="1 5">Belongs to the MreC family.</text>
</comment>
<feature type="domain" description="Rod shape-determining protein MreC beta-barrel core" evidence="7">
    <location>
        <begin position="132"/>
        <end position="279"/>
    </location>
</feature>
<dbReference type="NCBIfam" id="TIGR00219">
    <property type="entry name" value="mreC"/>
    <property type="match status" value="1"/>
</dbReference>
<dbReference type="InterPro" id="IPR042177">
    <property type="entry name" value="Cell/Rod_1"/>
</dbReference>
<dbReference type="EMBL" id="CP015118">
    <property type="protein sequence ID" value="ARN18626.1"/>
    <property type="molecule type" value="Genomic_DNA"/>
</dbReference>
<dbReference type="PANTHER" id="PTHR34138">
    <property type="entry name" value="CELL SHAPE-DETERMINING PROTEIN MREC"/>
    <property type="match status" value="1"/>
</dbReference>
<evidence type="ECO:0000313" key="9">
    <source>
        <dbReference type="Proteomes" id="UP000193427"/>
    </source>
</evidence>
<evidence type="ECO:0000256" key="5">
    <source>
        <dbReference type="PIRNR" id="PIRNR038471"/>
    </source>
</evidence>
<dbReference type="STRING" id="946333.A4W93_01100"/>
<dbReference type="PANTHER" id="PTHR34138:SF1">
    <property type="entry name" value="CELL SHAPE-DETERMINING PROTEIN MREC"/>
    <property type="match status" value="1"/>
</dbReference>
<name>A0A1W6L363_9BURK</name>
<evidence type="ECO:0000256" key="4">
    <source>
        <dbReference type="ARBA" id="ARBA00032089"/>
    </source>
</evidence>
<protein>
    <recommendedName>
        <fullName evidence="2 5">Cell shape-determining protein MreC</fullName>
    </recommendedName>
    <alternativeName>
        <fullName evidence="4 5">Cell shape protein MreC</fullName>
    </alternativeName>
</protein>
<sequence length="308" mass="33156">MALGMLDRTPPPFFRQGPSALTRLMFFSALALFLMVADTRFQLTQPLRAIFATVLHPVERVLRVPVDAWQGGSEYFLGLEEALAAEAKARQELSVQAVRAARVEQLMQENLRLRALLDLRPALKVRSQAAEILYDAPDPYSRKVIIDRGARHGVALASPIINEAGVLGQVTRVYPYSAEVTLLTDKEAAIPVLNNRTQARSAAFGNPNGAGLELRFMAGNADVQVGDELSTSGVDGIYPAGVPVAKVINIDRRVDSGFARIALAPLSSPDSVRHVLVLEPVGVQMPAKPEPEPAKAASAPAGRKGGRK</sequence>
<evidence type="ECO:0000313" key="8">
    <source>
        <dbReference type="EMBL" id="ARN18626.1"/>
    </source>
</evidence>
<evidence type="ECO:0000256" key="1">
    <source>
        <dbReference type="ARBA" id="ARBA00009369"/>
    </source>
</evidence>
<dbReference type="KEGG" id="rgu:A4W93_01100"/>
<keyword evidence="9" id="KW-1185">Reference proteome</keyword>
<gene>
    <name evidence="8" type="ORF">A4W93_01100</name>
</gene>
<organism evidence="8 9">
    <name type="scientific">Piscinibacter gummiphilus</name>
    <dbReference type="NCBI Taxonomy" id="946333"/>
    <lineage>
        <taxon>Bacteria</taxon>
        <taxon>Pseudomonadati</taxon>
        <taxon>Pseudomonadota</taxon>
        <taxon>Betaproteobacteria</taxon>
        <taxon>Burkholderiales</taxon>
        <taxon>Sphaerotilaceae</taxon>
        <taxon>Piscinibacter</taxon>
    </lineage>
</organism>
<dbReference type="AlphaFoldDB" id="A0A1W6L363"/>
<dbReference type="PIRSF" id="PIRSF038471">
    <property type="entry name" value="MreC"/>
    <property type="match status" value="1"/>
</dbReference>
<dbReference type="GO" id="GO:0008360">
    <property type="term" value="P:regulation of cell shape"/>
    <property type="evidence" value="ECO:0007669"/>
    <property type="project" value="UniProtKB-KW"/>
</dbReference>
<feature type="region of interest" description="Disordered" evidence="6">
    <location>
        <begin position="285"/>
        <end position="308"/>
    </location>
</feature>
<keyword evidence="3 5" id="KW-0133">Cell shape</keyword>
<dbReference type="InterPro" id="IPR042175">
    <property type="entry name" value="Cell/Rod_MreC_2"/>
</dbReference>
<dbReference type="Gene3D" id="2.40.10.340">
    <property type="entry name" value="Rod shape-determining protein MreC, domain 1"/>
    <property type="match status" value="1"/>
</dbReference>
<dbReference type="InterPro" id="IPR055342">
    <property type="entry name" value="MreC_beta-barrel_core"/>
</dbReference>
<proteinExistence type="inferred from homology"/>
<dbReference type="RefSeq" id="WP_085748857.1">
    <property type="nucleotide sequence ID" value="NZ_BSPR01000010.1"/>
</dbReference>
<dbReference type="Gene3D" id="2.40.10.350">
    <property type="entry name" value="Rod shape-determining protein MreC, domain 2"/>
    <property type="match status" value="1"/>
</dbReference>
<evidence type="ECO:0000256" key="2">
    <source>
        <dbReference type="ARBA" id="ARBA00013855"/>
    </source>
</evidence>
<dbReference type="Proteomes" id="UP000193427">
    <property type="component" value="Chromosome"/>
</dbReference>
<evidence type="ECO:0000259" key="7">
    <source>
        <dbReference type="Pfam" id="PF04085"/>
    </source>
</evidence>
<dbReference type="OrthoDB" id="9808025at2"/>
<evidence type="ECO:0000256" key="6">
    <source>
        <dbReference type="SAM" id="MobiDB-lite"/>
    </source>
</evidence>
<accession>A0A1W6L363</accession>
<reference evidence="8 9" key="1">
    <citation type="submission" date="2016-04" db="EMBL/GenBank/DDBJ databases">
        <title>Complete genome sequence of natural rubber-degrading, novel Gram-negative bacterium, Rhizobacter gummiphilus strain NS21.</title>
        <authorList>
            <person name="Tabata M."/>
            <person name="Kasai D."/>
            <person name="Fukuda M."/>
        </authorList>
    </citation>
    <scope>NUCLEOTIDE SEQUENCE [LARGE SCALE GENOMIC DNA]</scope>
    <source>
        <strain evidence="8 9">NS21</strain>
    </source>
</reference>
<evidence type="ECO:0000256" key="3">
    <source>
        <dbReference type="ARBA" id="ARBA00022960"/>
    </source>
</evidence>
<dbReference type="Pfam" id="PF04085">
    <property type="entry name" value="MreC"/>
    <property type="match status" value="1"/>
</dbReference>